<sequence>MDYQQSDEKSEKISEILKSVYDWLEKTDKSKRSNQRSDKNSEKISDIGKRIDKWLEKTDKSSKKIPELNSGLRFPIMQLEGALDKIVKKVQEATNLPEIRIYDARVDLIFSKQDYGGLHCESHYIKIQSYSTKIIECYSNSRDYYDRFRCIQYSIRYIFESAFELPKSSSPINDINSIIGPFKGIYYTLSTVDPVLKEMDEIYKYIRIYGEISRDLNKQTMENARISTHKTSSNTYEIEYDKGPLKARLILVFGRYYTDVTTPFYDSFKS</sequence>
<dbReference type="AlphaFoldDB" id="A0A2T9WL70"/>
<accession>A0A2T9WL70</accession>
<dbReference type="EMBL" id="QEFP01000007">
    <property type="protein sequence ID" value="PVU68568.1"/>
    <property type="molecule type" value="Genomic_DNA"/>
</dbReference>
<evidence type="ECO:0000313" key="1">
    <source>
        <dbReference type="EMBL" id="MCC5447129.1"/>
    </source>
</evidence>
<protein>
    <submittedName>
        <fullName evidence="2">Uncharacterized protein</fullName>
    </submittedName>
</protein>
<reference evidence="1" key="2">
    <citation type="submission" date="2017-05" db="EMBL/GenBank/DDBJ databases">
        <authorList>
            <person name="Munson-Mcgee J.H."/>
        </authorList>
    </citation>
    <scope>NUCLEOTIDE SEQUENCE</scope>
    <source>
        <strain evidence="1">SCGC AB-777_F03</strain>
    </source>
</reference>
<proteinExistence type="predicted"/>
<dbReference type="Proteomes" id="UP000245509">
    <property type="component" value="Unassembled WGS sequence"/>
</dbReference>
<dbReference type="RefSeq" id="WP_228615353.1">
    <property type="nucleotide sequence ID" value="NZ_QEFP02000010.1"/>
</dbReference>
<evidence type="ECO:0000313" key="2">
    <source>
        <dbReference type="EMBL" id="PVU68568.1"/>
    </source>
</evidence>
<dbReference type="EMBL" id="QEFP02000010">
    <property type="protein sequence ID" value="MCC5447129.1"/>
    <property type="molecule type" value="Genomic_DNA"/>
</dbReference>
<gene>
    <name evidence="1" type="ORF">DDW03_001795</name>
    <name evidence="2" type="ORF">DDW03_01820</name>
</gene>
<organism evidence="2">
    <name type="scientific">Nanobsidianus stetteri</name>
    <dbReference type="NCBI Taxonomy" id="1294122"/>
    <lineage>
        <taxon>Archaea</taxon>
        <taxon>Nanobdellota</taxon>
        <taxon>Candidatus Nanoarchaeia</taxon>
        <taxon>Nanoarchaeales</taxon>
        <taxon>Nanopusillaceae</taxon>
        <taxon>Candidatus Nanobsidianus</taxon>
    </lineage>
</organism>
<name>A0A2T9WL70_NANST</name>
<reference evidence="2" key="1">
    <citation type="journal article" date="2015" name="Appl. Environ. Microbiol.">
        <title>Nanoarchaeota, Their Sulfolobales Host, and Nanoarchaeota Virus Distribution across Yellowstone National Park Hot Springs.</title>
        <authorList>
            <person name="Munson-McGee J.H."/>
            <person name="Field E.K."/>
            <person name="Bateson M."/>
            <person name="Rooney C."/>
            <person name="Stepanauskas R."/>
            <person name="Young M.J."/>
        </authorList>
    </citation>
    <scope>NUCLEOTIDE SEQUENCE [LARGE SCALE GENOMIC DNA]</scope>
    <source>
        <strain evidence="2">SCGC AB-777_F03</strain>
    </source>
</reference>
<reference evidence="2" key="3">
    <citation type="submission" date="2017-05" db="EMBL/GenBank/DDBJ databases">
        <authorList>
            <person name="Song R."/>
            <person name="Chenine A.L."/>
            <person name="Ruprecht R.M."/>
        </authorList>
    </citation>
    <scope>NUCLEOTIDE SEQUENCE</scope>
    <source>
        <strain evidence="2">SCGC AB-777_F03</strain>
    </source>
</reference>
<reference evidence="1" key="4">
    <citation type="submission" date="2021-11" db="EMBL/GenBank/DDBJ databases">
        <authorList>
            <person name="Munson-Mcgee J."/>
            <person name="Field E."/>
            <person name="Bateson M."/>
            <person name="Rooney C."/>
            <person name="Stepanauskas R."/>
            <person name="Young M."/>
        </authorList>
    </citation>
    <scope>NUCLEOTIDE SEQUENCE</scope>
    <source>
        <strain evidence="1">SCGC AB-777_F03</strain>
    </source>
</reference>
<comment type="caution">
    <text evidence="2">The sequence shown here is derived from an EMBL/GenBank/DDBJ whole genome shotgun (WGS) entry which is preliminary data.</text>
</comment>